<name>A0A183J603_9BILA</name>
<evidence type="ECO:0000256" key="1">
    <source>
        <dbReference type="SAM" id="MobiDB-lite"/>
    </source>
</evidence>
<dbReference type="WBParaSite" id="SBAD_0001168501-mRNA-1">
    <property type="protein sequence ID" value="SBAD_0001168501-mRNA-1"/>
    <property type="gene ID" value="SBAD_0001168501"/>
</dbReference>
<evidence type="ECO:0000313" key="2">
    <source>
        <dbReference type="EMBL" id="VDP38966.1"/>
    </source>
</evidence>
<organism evidence="4">
    <name type="scientific">Soboliphyme baturini</name>
    <dbReference type="NCBI Taxonomy" id="241478"/>
    <lineage>
        <taxon>Eukaryota</taxon>
        <taxon>Metazoa</taxon>
        <taxon>Ecdysozoa</taxon>
        <taxon>Nematoda</taxon>
        <taxon>Enoplea</taxon>
        <taxon>Dorylaimia</taxon>
        <taxon>Dioctophymatida</taxon>
        <taxon>Dioctophymatoidea</taxon>
        <taxon>Soboliphymatidae</taxon>
        <taxon>Soboliphyme</taxon>
    </lineage>
</organism>
<reference evidence="2 3" key="2">
    <citation type="submission" date="2018-11" db="EMBL/GenBank/DDBJ databases">
        <authorList>
            <consortium name="Pathogen Informatics"/>
        </authorList>
    </citation>
    <scope>NUCLEOTIDE SEQUENCE [LARGE SCALE GENOMIC DNA]</scope>
</reference>
<keyword evidence="3" id="KW-1185">Reference proteome</keyword>
<proteinExistence type="predicted"/>
<dbReference type="EMBL" id="UZAM01015432">
    <property type="protein sequence ID" value="VDP38966.1"/>
    <property type="molecule type" value="Genomic_DNA"/>
</dbReference>
<accession>A0A183J603</accession>
<feature type="region of interest" description="Disordered" evidence="1">
    <location>
        <begin position="111"/>
        <end position="142"/>
    </location>
</feature>
<protein>
    <submittedName>
        <fullName evidence="2 4">Uncharacterized protein</fullName>
    </submittedName>
</protein>
<reference evidence="4" key="1">
    <citation type="submission" date="2016-06" db="UniProtKB">
        <authorList>
            <consortium name="WormBaseParasite"/>
        </authorList>
    </citation>
    <scope>IDENTIFICATION</scope>
</reference>
<sequence>MFTLHSLTSAPLQRETCRRAFGQTFDDDDDDDECGARSDRHRQSMVVVIADAVVREASERARFASLSNEVSMLNDRRYTDGQLPTDVIAKTAVAFGKKCNSLANSKAGYFSRGEQSRAEQRREAEALARRTRRWPPSRLPNG</sequence>
<evidence type="ECO:0000313" key="4">
    <source>
        <dbReference type="WBParaSite" id="SBAD_0001168501-mRNA-1"/>
    </source>
</evidence>
<evidence type="ECO:0000313" key="3">
    <source>
        <dbReference type="Proteomes" id="UP000270296"/>
    </source>
</evidence>
<gene>
    <name evidence="2" type="ORF">SBAD_LOCUS11303</name>
</gene>
<dbReference type="Proteomes" id="UP000270296">
    <property type="component" value="Unassembled WGS sequence"/>
</dbReference>
<feature type="compositionally biased region" description="Basic and acidic residues" evidence="1">
    <location>
        <begin position="114"/>
        <end position="128"/>
    </location>
</feature>
<dbReference type="AlphaFoldDB" id="A0A183J603"/>